<keyword evidence="1" id="KW-0489">Methyltransferase</keyword>
<dbReference type="GO" id="GO:0008168">
    <property type="term" value="F:methyltransferase activity"/>
    <property type="evidence" value="ECO:0007669"/>
    <property type="project" value="UniProtKB-KW"/>
</dbReference>
<feature type="non-terminal residue" evidence="1">
    <location>
        <position position="31"/>
    </location>
</feature>
<name>A0A6D2C3L4_9HELI</name>
<reference evidence="1 2" key="1">
    <citation type="journal article" date="2014" name="Genome Announc.">
        <title>Draft genome sequences of eight enterohepatic helicobacter species isolated from both laboratory and wild rodents.</title>
        <authorList>
            <person name="Sheh A."/>
            <person name="Shen Z."/>
            <person name="Fox J.G."/>
        </authorList>
    </citation>
    <scope>NUCLEOTIDE SEQUENCE [LARGE SCALE GENOMIC DNA]</scope>
    <source>
        <strain evidence="1 2">Missouri</strain>
    </source>
</reference>
<accession>A0A6D2C3L4</accession>
<organism evidence="1 2">
    <name type="scientific">Helicobacter bilis</name>
    <dbReference type="NCBI Taxonomy" id="37372"/>
    <lineage>
        <taxon>Bacteria</taxon>
        <taxon>Pseudomonadati</taxon>
        <taxon>Campylobacterota</taxon>
        <taxon>Epsilonproteobacteria</taxon>
        <taxon>Campylobacterales</taxon>
        <taxon>Helicobacteraceae</taxon>
        <taxon>Helicobacter</taxon>
    </lineage>
</organism>
<protein>
    <submittedName>
        <fullName evidence="1">Site-specific DNA-methyltransferase</fullName>
    </submittedName>
</protein>
<keyword evidence="1" id="KW-0808">Transferase</keyword>
<gene>
    <name evidence="1" type="ORF">LS77_009065</name>
</gene>
<dbReference type="EMBL" id="JRPH02000031">
    <property type="protein sequence ID" value="TLE03192.1"/>
    <property type="molecule type" value="Genomic_DNA"/>
</dbReference>
<dbReference type="GO" id="GO:0032259">
    <property type="term" value="P:methylation"/>
    <property type="evidence" value="ECO:0007669"/>
    <property type="project" value="UniProtKB-KW"/>
</dbReference>
<evidence type="ECO:0000313" key="2">
    <source>
        <dbReference type="Proteomes" id="UP000029870"/>
    </source>
</evidence>
<evidence type="ECO:0000313" key="1">
    <source>
        <dbReference type="EMBL" id="TLE03192.1"/>
    </source>
</evidence>
<comment type="caution">
    <text evidence="1">The sequence shown here is derived from an EMBL/GenBank/DDBJ whole genome shotgun (WGS) entry which is preliminary data.</text>
</comment>
<sequence length="31" mass="3635">MFDFFNSFQSPQSVLQLPLSKELQGDFNQKN</sequence>
<dbReference type="Proteomes" id="UP000029870">
    <property type="component" value="Unassembled WGS sequence"/>
</dbReference>
<dbReference type="AlphaFoldDB" id="A0A6D2C3L4"/>
<proteinExistence type="predicted"/>